<evidence type="ECO:0000259" key="2">
    <source>
        <dbReference type="Pfam" id="PF04824"/>
    </source>
</evidence>
<dbReference type="InterPro" id="IPR023093">
    <property type="entry name" value="ScpA-like_C"/>
</dbReference>
<dbReference type="Gene3D" id="1.10.10.580">
    <property type="entry name" value="Structural maintenance of chromosome 1. Chain E"/>
    <property type="match status" value="1"/>
</dbReference>
<dbReference type="GO" id="GO:0003682">
    <property type="term" value="F:chromatin binding"/>
    <property type="evidence" value="ECO:0007669"/>
    <property type="project" value="TreeGrafter"/>
</dbReference>
<feature type="compositionally biased region" description="Polar residues" evidence="1">
    <location>
        <begin position="89"/>
        <end position="98"/>
    </location>
</feature>
<gene>
    <name evidence="3" type="ORF">OAUR00152_LOCUS40261</name>
</gene>
<feature type="compositionally biased region" description="Low complexity" evidence="1">
    <location>
        <begin position="150"/>
        <end position="159"/>
    </location>
</feature>
<feature type="compositionally biased region" description="Basic residues" evidence="1">
    <location>
        <begin position="160"/>
        <end position="180"/>
    </location>
</feature>
<feature type="compositionally biased region" description="Basic and acidic residues" evidence="1">
    <location>
        <begin position="73"/>
        <end position="87"/>
    </location>
</feature>
<sequence>MPRTAPVLKYASRILRCSRPQRPSVAGSELPLTPGTAPPPPDTADKSAIISEGGEFPIPEDHEISFGEGTEEGPEREGEGEGGREESSLGLSLDTTRTGGDAGVARPSIDIGGLDLSEDRGVDLESLGRTPTRSLTRTPARVEEEGGGALAAPTTPASSARKRRPPRRRRPEGPRRMRKRRRIIIDNDRTELTNDHIKGMLGDTTDIVLRVRVHPADWVPPPAVGGTAAKEGGVRPSTLSAKDSIILTALTYDQLLTRPSLGDDGALNPELLGLWSLNAARVEGKSHLPFRMRGEAGEEQRRERAAEEVERAAEEEAEVEAEKEKEEAEQSKAQEERKEEGIMEDVEMARAAQRKEGEEDSDPGSDFGEAETPGPEFSMTDEERREEEEMDAVPFEGLEEEAMAAEEEKVKLDETTDFAADMEGMQPGEEEEERSVSSFSLGAVNDLEDDIAGMVGEEDEDTPRQEAGDEEVSSSAKWHKHTVRVLVMLKRNMTTGKEGTTKMGGAEGEEADADAEAEAKATQLGYDRLSRGCSRRTAAGVFFELLQLKTWDFLELSQDESYGDITIHPGPRFDEDPPNKK</sequence>
<dbReference type="Pfam" id="PF04824">
    <property type="entry name" value="Rad21_Rec8"/>
    <property type="match status" value="1"/>
</dbReference>
<dbReference type="InterPro" id="IPR039781">
    <property type="entry name" value="Rad21/Rec8-like"/>
</dbReference>
<dbReference type="EMBL" id="HBKQ01058931">
    <property type="protein sequence ID" value="CAE2285741.1"/>
    <property type="molecule type" value="Transcribed_RNA"/>
</dbReference>
<feature type="region of interest" description="Disordered" evidence="1">
    <location>
        <begin position="456"/>
        <end position="477"/>
    </location>
</feature>
<dbReference type="PANTHER" id="PTHR12585:SF69">
    <property type="entry name" value="FI11703P"/>
    <property type="match status" value="1"/>
</dbReference>
<dbReference type="GO" id="GO:0007062">
    <property type="term" value="P:sister chromatid cohesion"/>
    <property type="evidence" value="ECO:0007669"/>
    <property type="project" value="InterPro"/>
</dbReference>
<feature type="region of interest" description="Disordered" evidence="1">
    <location>
        <begin position="291"/>
        <end position="399"/>
    </location>
</feature>
<name>A0A7S4K6T6_9STRA</name>
<dbReference type="GO" id="GO:0008278">
    <property type="term" value="C:cohesin complex"/>
    <property type="evidence" value="ECO:0007669"/>
    <property type="project" value="InterPro"/>
</dbReference>
<dbReference type="SUPFAM" id="SSF46785">
    <property type="entry name" value="Winged helix' DNA-binding domain"/>
    <property type="match status" value="1"/>
</dbReference>
<feature type="region of interest" description="Disordered" evidence="1">
    <location>
        <begin position="16"/>
        <end position="180"/>
    </location>
</feature>
<evidence type="ECO:0000313" key="3">
    <source>
        <dbReference type="EMBL" id="CAE2285741.1"/>
    </source>
</evidence>
<accession>A0A7S4K6T6</accession>
<feature type="compositionally biased region" description="Basic and acidic residues" evidence="1">
    <location>
        <begin position="571"/>
        <end position="581"/>
    </location>
</feature>
<dbReference type="InterPro" id="IPR006909">
    <property type="entry name" value="Rad21/Rec8_C_eu"/>
</dbReference>
<dbReference type="AlphaFoldDB" id="A0A7S4K6T6"/>
<dbReference type="PANTHER" id="PTHR12585">
    <property type="entry name" value="SCC1 / RAD21 FAMILY MEMBER"/>
    <property type="match status" value="1"/>
</dbReference>
<protein>
    <recommendedName>
        <fullName evidence="2">Rad21/Rec8-like protein C-terminal eukaryotic domain-containing protein</fullName>
    </recommendedName>
</protein>
<feature type="compositionally biased region" description="Basic and acidic residues" evidence="1">
    <location>
        <begin position="291"/>
        <end position="341"/>
    </location>
</feature>
<feature type="compositionally biased region" description="Acidic residues" evidence="1">
    <location>
        <begin position="384"/>
        <end position="399"/>
    </location>
</feature>
<evidence type="ECO:0000256" key="1">
    <source>
        <dbReference type="SAM" id="MobiDB-lite"/>
    </source>
</evidence>
<proteinExistence type="predicted"/>
<feature type="region of interest" description="Disordered" evidence="1">
    <location>
        <begin position="562"/>
        <end position="581"/>
    </location>
</feature>
<organism evidence="3">
    <name type="scientific">Odontella aurita</name>
    <dbReference type="NCBI Taxonomy" id="265563"/>
    <lineage>
        <taxon>Eukaryota</taxon>
        <taxon>Sar</taxon>
        <taxon>Stramenopiles</taxon>
        <taxon>Ochrophyta</taxon>
        <taxon>Bacillariophyta</taxon>
        <taxon>Mediophyceae</taxon>
        <taxon>Biddulphiophycidae</taxon>
        <taxon>Eupodiscales</taxon>
        <taxon>Odontellaceae</taxon>
        <taxon>Odontella</taxon>
    </lineage>
</organism>
<dbReference type="GO" id="GO:1990414">
    <property type="term" value="P:replication-born double-strand break repair via sister chromatid exchange"/>
    <property type="evidence" value="ECO:0007669"/>
    <property type="project" value="TreeGrafter"/>
</dbReference>
<reference evidence="3" key="1">
    <citation type="submission" date="2021-01" db="EMBL/GenBank/DDBJ databases">
        <authorList>
            <person name="Corre E."/>
            <person name="Pelletier E."/>
            <person name="Niang G."/>
            <person name="Scheremetjew M."/>
            <person name="Finn R."/>
            <person name="Kale V."/>
            <person name="Holt S."/>
            <person name="Cochrane G."/>
            <person name="Meng A."/>
            <person name="Brown T."/>
            <person name="Cohen L."/>
        </authorList>
    </citation>
    <scope>NUCLEOTIDE SEQUENCE</scope>
    <source>
        <strain evidence="3">Isolate 1302-5</strain>
    </source>
</reference>
<dbReference type="InterPro" id="IPR036390">
    <property type="entry name" value="WH_DNA-bd_sf"/>
</dbReference>
<feature type="domain" description="Rad21/Rec8-like protein C-terminal eukaryotic" evidence="2">
    <location>
        <begin position="527"/>
        <end position="573"/>
    </location>
</feature>